<dbReference type="PANTHER" id="PTHR11071">
    <property type="entry name" value="PEPTIDYL-PROLYL CIS-TRANS ISOMERASE"/>
    <property type="match status" value="1"/>
</dbReference>
<dbReference type="OrthoDB" id="193499at2759"/>
<dbReference type="PIRSF" id="PIRSF001467">
    <property type="entry name" value="Peptidylpro_ismrse"/>
    <property type="match status" value="1"/>
</dbReference>
<dbReference type="Proteomes" id="UP000015101">
    <property type="component" value="Unassembled WGS sequence"/>
</dbReference>
<dbReference type="STRING" id="6412.T1FXB4"/>
<evidence type="ECO:0000313" key="5">
    <source>
        <dbReference type="EMBL" id="ESO12421.1"/>
    </source>
</evidence>
<evidence type="ECO:0000256" key="2">
    <source>
        <dbReference type="ARBA" id="ARBA00023235"/>
    </source>
</evidence>
<evidence type="ECO:0000259" key="4">
    <source>
        <dbReference type="PROSITE" id="PS50072"/>
    </source>
</evidence>
<organism evidence="6 7">
    <name type="scientific">Helobdella robusta</name>
    <name type="common">Californian leech</name>
    <dbReference type="NCBI Taxonomy" id="6412"/>
    <lineage>
        <taxon>Eukaryota</taxon>
        <taxon>Metazoa</taxon>
        <taxon>Spiralia</taxon>
        <taxon>Lophotrochozoa</taxon>
        <taxon>Annelida</taxon>
        <taxon>Clitellata</taxon>
        <taxon>Hirudinea</taxon>
        <taxon>Rhynchobdellida</taxon>
        <taxon>Glossiphoniidae</taxon>
        <taxon>Helobdella</taxon>
    </lineage>
</organism>
<dbReference type="FunFam" id="2.40.100.10:FF:000050">
    <property type="entry name" value="Peptidyl-prolyl cis-trans isomerase"/>
    <property type="match status" value="1"/>
</dbReference>
<comment type="catalytic activity">
    <reaction evidence="3">
        <text>[protein]-peptidylproline (omega=180) = [protein]-peptidylproline (omega=0)</text>
        <dbReference type="Rhea" id="RHEA:16237"/>
        <dbReference type="Rhea" id="RHEA-COMP:10747"/>
        <dbReference type="Rhea" id="RHEA-COMP:10748"/>
        <dbReference type="ChEBI" id="CHEBI:83833"/>
        <dbReference type="ChEBI" id="CHEBI:83834"/>
        <dbReference type="EC" id="5.2.1.8"/>
    </reaction>
</comment>
<dbReference type="Pfam" id="PF00160">
    <property type="entry name" value="Pro_isomerase"/>
    <property type="match status" value="1"/>
</dbReference>
<dbReference type="GO" id="GO:0016018">
    <property type="term" value="F:cyclosporin A binding"/>
    <property type="evidence" value="ECO:0000318"/>
    <property type="project" value="GO_Central"/>
</dbReference>
<dbReference type="EMBL" id="AMQM01000166">
    <property type="status" value="NOT_ANNOTATED_CDS"/>
    <property type="molecule type" value="Genomic_DNA"/>
</dbReference>
<dbReference type="GO" id="GO:0005737">
    <property type="term" value="C:cytoplasm"/>
    <property type="evidence" value="ECO:0000318"/>
    <property type="project" value="GO_Central"/>
</dbReference>
<reference evidence="6" key="3">
    <citation type="submission" date="2015-06" db="UniProtKB">
        <authorList>
            <consortium name="EnsemblMetazoa"/>
        </authorList>
    </citation>
    <scope>IDENTIFICATION</scope>
</reference>
<dbReference type="SUPFAM" id="SSF50891">
    <property type="entry name" value="Cyclophilin-like"/>
    <property type="match status" value="1"/>
</dbReference>
<dbReference type="InParanoid" id="T1FXB4"/>
<dbReference type="EC" id="5.2.1.8" evidence="3"/>
<dbReference type="InterPro" id="IPR002130">
    <property type="entry name" value="Cyclophilin-type_PPIase_dom"/>
</dbReference>
<accession>T1FXB4</accession>
<dbReference type="PROSITE" id="PS50072">
    <property type="entry name" value="CSA_PPIASE_2"/>
    <property type="match status" value="1"/>
</dbReference>
<name>T1FXB4_HELRO</name>
<reference evidence="5 7" key="2">
    <citation type="journal article" date="2013" name="Nature">
        <title>Insights into bilaterian evolution from three spiralian genomes.</title>
        <authorList>
            <person name="Simakov O."/>
            <person name="Marletaz F."/>
            <person name="Cho S.J."/>
            <person name="Edsinger-Gonzales E."/>
            <person name="Havlak P."/>
            <person name="Hellsten U."/>
            <person name="Kuo D.H."/>
            <person name="Larsson T."/>
            <person name="Lv J."/>
            <person name="Arendt D."/>
            <person name="Savage R."/>
            <person name="Osoegawa K."/>
            <person name="de Jong P."/>
            <person name="Grimwood J."/>
            <person name="Chapman J.A."/>
            <person name="Shapiro H."/>
            <person name="Aerts A."/>
            <person name="Otillar R.P."/>
            <person name="Terry A.Y."/>
            <person name="Boore J.L."/>
            <person name="Grigoriev I.V."/>
            <person name="Lindberg D.R."/>
            <person name="Seaver E.C."/>
            <person name="Weisblat D.A."/>
            <person name="Putnam N.H."/>
            <person name="Rokhsar D.S."/>
        </authorList>
    </citation>
    <scope>NUCLEOTIDE SEQUENCE</scope>
</reference>
<dbReference type="EMBL" id="KB095811">
    <property type="protein sequence ID" value="ESO12421.1"/>
    <property type="molecule type" value="Genomic_DNA"/>
</dbReference>
<dbReference type="PRINTS" id="PR00153">
    <property type="entry name" value="CSAPPISMRASE"/>
</dbReference>
<evidence type="ECO:0000256" key="3">
    <source>
        <dbReference type="RuleBase" id="RU363019"/>
    </source>
</evidence>
<dbReference type="InterPro" id="IPR029000">
    <property type="entry name" value="Cyclophilin-like_dom_sf"/>
</dbReference>
<feature type="domain" description="PPIase cyclophilin-type" evidence="4">
    <location>
        <begin position="3"/>
        <end position="160"/>
    </location>
</feature>
<dbReference type="PANTHER" id="PTHR11071:SF561">
    <property type="entry name" value="PEPTIDYL-PROLYL CIS-TRANS ISOMERASE D-RELATED"/>
    <property type="match status" value="1"/>
</dbReference>
<dbReference type="Gene3D" id="2.40.100.10">
    <property type="entry name" value="Cyclophilin-like"/>
    <property type="match status" value="1"/>
</dbReference>
<dbReference type="GO" id="GO:0003755">
    <property type="term" value="F:peptidyl-prolyl cis-trans isomerase activity"/>
    <property type="evidence" value="ECO:0000318"/>
    <property type="project" value="GO_Central"/>
</dbReference>
<evidence type="ECO:0000256" key="1">
    <source>
        <dbReference type="ARBA" id="ARBA00023110"/>
    </source>
</evidence>
<dbReference type="OMA" id="FFDIRID"/>
<dbReference type="InterPro" id="IPR024936">
    <property type="entry name" value="Cyclophilin-type_PPIase"/>
</dbReference>
<comment type="similarity">
    <text evidence="3">Belongs to the cyclophilin-type PPIase family.</text>
</comment>
<dbReference type="KEGG" id="hro:HELRODRAFT_63126"/>
<dbReference type="RefSeq" id="XP_009009141.1">
    <property type="nucleotide sequence ID" value="XM_009010893.1"/>
</dbReference>
<proteinExistence type="inferred from homology"/>
<sequence length="172" mass="19309">KAFFDIRIDGEYIGRIVFGLFNWTCPITVRNFAELCDSTNGYGYPGSPFHRTIKNFMIQGRGDIVSGDGYGFKSIYGGEFNDENFILKNYVGMLGMANRGKNSNGCQIYINTVPTPWLDDKHVVFGKVLAGYDVVKQIENYPRDSNDRPLKPIIISYSGTIPVPEPYEVSVP</sequence>
<dbReference type="GO" id="GO:0006457">
    <property type="term" value="P:protein folding"/>
    <property type="evidence" value="ECO:0000318"/>
    <property type="project" value="GO_Central"/>
</dbReference>
<dbReference type="CTD" id="20213462"/>
<keyword evidence="7" id="KW-1185">Reference proteome</keyword>
<evidence type="ECO:0000313" key="7">
    <source>
        <dbReference type="Proteomes" id="UP000015101"/>
    </source>
</evidence>
<keyword evidence="1 3" id="KW-0697">Rotamase</keyword>
<dbReference type="EnsemblMetazoa" id="HelroT63126">
    <property type="protein sequence ID" value="HelroP63126"/>
    <property type="gene ID" value="HelroG63126"/>
</dbReference>
<keyword evidence="2 3" id="KW-0413">Isomerase</keyword>
<dbReference type="HOGENOM" id="CLU_012062_4_3_1"/>
<comment type="function">
    <text evidence="3">PPIases accelerate the folding of proteins. It catalyzes the cis-trans isomerization of proline imidic peptide bonds in oligopeptides.</text>
</comment>
<protein>
    <recommendedName>
        <fullName evidence="3">Peptidyl-prolyl cis-trans isomerase</fullName>
        <shortName evidence="3">PPIase</shortName>
        <ecNumber evidence="3">5.2.1.8</ecNumber>
    </recommendedName>
</protein>
<dbReference type="AlphaFoldDB" id="T1FXB4"/>
<evidence type="ECO:0000313" key="6">
    <source>
        <dbReference type="EnsemblMetazoa" id="HelroP63126"/>
    </source>
</evidence>
<dbReference type="GeneID" id="20213462"/>
<gene>
    <name evidence="6" type="primary">20213462</name>
    <name evidence="5" type="ORF">HELRODRAFT_63126</name>
</gene>
<reference evidence="7" key="1">
    <citation type="submission" date="2012-12" db="EMBL/GenBank/DDBJ databases">
        <authorList>
            <person name="Hellsten U."/>
            <person name="Grimwood J."/>
            <person name="Chapman J.A."/>
            <person name="Shapiro H."/>
            <person name="Aerts A."/>
            <person name="Otillar R.P."/>
            <person name="Terry A.Y."/>
            <person name="Boore J.L."/>
            <person name="Simakov O."/>
            <person name="Marletaz F."/>
            <person name="Cho S.-J."/>
            <person name="Edsinger-Gonzales E."/>
            <person name="Havlak P."/>
            <person name="Kuo D.-H."/>
            <person name="Larsson T."/>
            <person name="Lv J."/>
            <person name="Arendt D."/>
            <person name="Savage R."/>
            <person name="Osoegawa K."/>
            <person name="de Jong P."/>
            <person name="Lindberg D.R."/>
            <person name="Seaver E.C."/>
            <person name="Weisblat D.A."/>
            <person name="Putnam N.H."/>
            <person name="Grigoriev I.V."/>
            <person name="Rokhsar D.S."/>
        </authorList>
    </citation>
    <scope>NUCLEOTIDE SEQUENCE</scope>
</reference>
<dbReference type="eggNOG" id="KOG0880">
    <property type="taxonomic scope" value="Eukaryota"/>
</dbReference>